<dbReference type="PANTHER" id="PTHR42844">
    <property type="entry name" value="DIHYDRONEOPTERIN ALDOLASE 1-RELATED"/>
    <property type="match status" value="1"/>
</dbReference>
<feature type="domain" description="Dihydroneopterin aldolase/epimerase" evidence="9">
    <location>
        <begin position="4"/>
        <end position="114"/>
    </location>
</feature>
<dbReference type="RefSeq" id="WP_016503554.1">
    <property type="nucleotide sequence ID" value="NZ_AMSD01000001.1"/>
</dbReference>
<accession>S3E0R9</accession>
<comment type="catalytic activity">
    <reaction evidence="2 8">
        <text>7,8-dihydroneopterin = 6-hydroxymethyl-7,8-dihydropterin + glycolaldehyde</text>
        <dbReference type="Rhea" id="RHEA:10540"/>
        <dbReference type="ChEBI" id="CHEBI:17001"/>
        <dbReference type="ChEBI" id="CHEBI:17071"/>
        <dbReference type="ChEBI" id="CHEBI:44841"/>
        <dbReference type="EC" id="4.1.2.25"/>
    </reaction>
</comment>
<comment type="pathway">
    <text evidence="3 8">Cofactor biosynthesis; tetrahydrofolate biosynthesis; 2-amino-4-hydroxy-6-hydroxymethyl-7,8-dihydropteridine diphosphate from 7,8-dihydroneopterin triphosphate: step 3/4.</text>
</comment>
<name>S3E0R9_9GAMM</name>
<sequence>MDKIFIEHLEVITKIGIHDWEQDIKQKLIFDIEMLHDNRRAIHSDDILDALDYTKVSEVILNHIQAKRFLLIEKAAEEVASLIMNNFSVPWIRVRLIKKGCIPEAKSAGVLIERGKEIRKQLK</sequence>
<dbReference type="Gene3D" id="3.30.1130.10">
    <property type="match status" value="1"/>
</dbReference>
<dbReference type="GO" id="GO:0016853">
    <property type="term" value="F:isomerase activity"/>
    <property type="evidence" value="ECO:0007669"/>
    <property type="project" value="UniProtKB-KW"/>
</dbReference>
<reference evidence="10 11" key="1">
    <citation type="journal article" date="2014" name="Environ. Microbiol.">
        <title>Genomic signatures of obligate host dependence in the luminous bacterial symbiont of a vertebrate.</title>
        <authorList>
            <person name="Hendry T.A."/>
            <person name="de Wet J.R."/>
            <person name="Dunlap P.V."/>
        </authorList>
    </citation>
    <scope>NUCLEOTIDE SEQUENCE [LARGE SCALE GENOMIC DNA]</scope>
    <source>
        <strain evidence="10 11">Akat1</strain>
    </source>
</reference>
<dbReference type="FunFam" id="3.30.1130.10:FF:000002">
    <property type="entry name" value="7,8-dihydroneopterin aldolase"/>
    <property type="match status" value="1"/>
</dbReference>
<proteinExistence type="inferred from homology"/>
<evidence type="ECO:0000313" key="11">
    <source>
        <dbReference type="Proteomes" id="UP000053688"/>
    </source>
</evidence>
<dbReference type="GO" id="GO:0004150">
    <property type="term" value="F:dihydroneopterin aldolase activity"/>
    <property type="evidence" value="ECO:0007669"/>
    <property type="project" value="UniProtKB-UniRule"/>
</dbReference>
<comment type="similarity">
    <text evidence="4 8">Belongs to the DHNA family.</text>
</comment>
<dbReference type="CDD" id="cd00534">
    <property type="entry name" value="DHNA_DHNTPE"/>
    <property type="match status" value="1"/>
</dbReference>
<protein>
    <recommendedName>
        <fullName evidence="8">7,8-dihydroneopterin aldolase</fullName>
        <ecNumber evidence="8">4.1.2.25</ecNumber>
    </recommendedName>
</protein>
<dbReference type="eggNOG" id="COG1539">
    <property type="taxonomic scope" value="Bacteria"/>
</dbReference>
<evidence type="ECO:0000256" key="1">
    <source>
        <dbReference type="ARBA" id="ARBA00000693"/>
    </source>
</evidence>
<evidence type="ECO:0000256" key="6">
    <source>
        <dbReference type="ARBA" id="ARBA00023235"/>
    </source>
</evidence>
<dbReference type="AlphaFoldDB" id="S3E0R9"/>
<keyword evidence="11" id="KW-1185">Reference proteome</keyword>
<dbReference type="PATRIC" id="fig|1236703.3.peg.206"/>
<dbReference type="NCBIfam" id="TIGR00526">
    <property type="entry name" value="folB_dom"/>
    <property type="match status" value="1"/>
</dbReference>
<dbReference type="InterPro" id="IPR043133">
    <property type="entry name" value="GTP-CH-I_C/QueF"/>
</dbReference>
<dbReference type="EMBL" id="AMSD01000001">
    <property type="protein sequence ID" value="EPE37756.1"/>
    <property type="molecule type" value="Genomic_DNA"/>
</dbReference>
<evidence type="ECO:0000256" key="2">
    <source>
        <dbReference type="ARBA" id="ARBA00001353"/>
    </source>
</evidence>
<evidence type="ECO:0000313" key="10">
    <source>
        <dbReference type="EMBL" id="EPE37756.1"/>
    </source>
</evidence>
<gene>
    <name evidence="10" type="primary">folB</name>
    <name evidence="10" type="ORF">O1U_0216</name>
</gene>
<comment type="caution">
    <text evidence="10">The sequence shown here is derived from an EMBL/GenBank/DDBJ whole genome shotgun (WGS) entry which is preliminary data.</text>
</comment>
<keyword evidence="5 8" id="KW-0289">Folate biosynthesis</keyword>
<dbReference type="SUPFAM" id="SSF55620">
    <property type="entry name" value="Tetrahydrobiopterin biosynthesis enzymes-like"/>
    <property type="match status" value="1"/>
</dbReference>
<evidence type="ECO:0000256" key="5">
    <source>
        <dbReference type="ARBA" id="ARBA00022909"/>
    </source>
</evidence>
<dbReference type="STRING" id="28176.CF66_2204"/>
<comment type="function">
    <text evidence="8">Catalyzes the conversion of 7,8-dihydroneopterin to 6-hydroxymethyl-7,8-dihydropterin.</text>
</comment>
<comment type="catalytic activity">
    <reaction evidence="1">
        <text>7,8-dihydroneopterin = 7,8-dihydromonapterin</text>
        <dbReference type="Rhea" id="RHEA:45328"/>
        <dbReference type="ChEBI" id="CHEBI:17001"/>
        <dbReference type="ChEBI" id="CHEBI:71175"/>
        <dbReference type="EC" id="5.1.99.8"/>
    </reaction>
</comment>
<evidence type="ECO:0000256" key="8">
    <source>
        <dbReference type="RuleBase" id="RU362079"/>
    </source>
</evidence>
<dbReference type="Pfam" id="PF02152">
    <property type="entry name" value="FolB"/>
    <property type="match status" value="1"/>
</dbReference>
<dbReference type="GO" id="GO:0046656">
    <property type="term" value="P:folic acid biosynthetic process"/>
    <property type="evidence" value="ECO:0007669"/>
    <property type="project" value="UniProtKB-UniRule"/>
</dbReference>
<keyword evidence="7 8" id="KW-0456">Lyase</keyword>
<evidence type="ECO:0000256" key="3">
    <source>
        <dbReference type="ARBA" id="ARBA00005013"/>
    </source>
</evidence>
<dbReference type="GO" id="GO:0005737">
    <property type="term" value="C:cytoplasm"/>
    <property type="evidence" value="ECO:0007669"/>
    <property type="project" value="TreeGrafter"/>
</dbReference>
<dbReference type="InterPro" id="IPR006157">
    <property type="entry name" value="FolB_dom"/>
</dbReference>
<dbReference type="Proteomes" id="UP000053688">
    <property type="component" value="Unassembled WGS sequence"/>
</dbReference>
<dbReference type="EC" id="4.1.2.25" evidence="8"/>
<dbReference type="NCBIfam" id="TIGR00525">
    <property type="entry name" value="folB"/>
    <property type="match status" value="1"/>
</dbReference>
<dbReference type="UniPathway" id="UPA00077">
    <property type="reaction ID" value="UER00154"/>
</dbReference>
<dbReference type="InterPro" id="IPR006156">
    <property type="entry name" value="Dihydroneopterin_aldolase"/>
</dbReference>
<keyword evidence="6" id="KW-0413">Isomerase</keyword>
<evidence type="ECO:0000256" key="7">
    <source>
        <dbReference type="ARBA" id="ARBA00023239"/>
    </source>
</evidence>
<evidence type="ECO:0000256" key="4">
    <source>
        <dbReference type="ARBA" id="ARBA00005708"/>
    </source>
</evidence>
<dbReference type="GO" id="GO:0046654">
    <property type="term" value="P:tetrahydrofolate biosynthetic process"/>
    <property type="evidence" value="ECO:0007669"/>
    <property type="project" value="UniProtKB-UniRule"/>
</dbReference>
<organism evidence="10 11">
    <name type="scientific">Candidatus Photodesmus katoptron Akat1</name>
    <dbReference type="NCBI Taxonomy" id="1236703"/>
    <lineage>
        <taxon>Bacteria</taxon>
        <taxon>Pseudomonadati</taxon>
        <taxon>Pseudomonadota</taxon>
        <taxon>Gammaproteobacteria</taxon>
        <taxon>Vibrionales</taxon>
        <taxon>Vibrionaceae</taxon>
        <taxon>Candidatus Photodesmus</taxon>
    </lineage>
</organism>
<dbReference type="PANTHER" id="PTHR42844:SF1">
    <property type="entry name" value="DIHYDRONEOPTERIN ALDOLASE 1-RELATED"/>
    <property type="match status" value="1"/>
</dbReference>
<dbReference type="SMART" id="SM00905">
    <property type="entry name" value="FolB"/>
    <property type="match status" value="1"/>
</dbReference>
<evidence type="ECO:0000259" key="9">
    <source>
        <dbReference type="SMART" id="SM00905"/>
    </source>
</evidence>